<name>E9PI42_HUMAN</name>
<dbReference type="ProteomicsDB" id="20684"/>
<dbReference type="UCSC" id="uc063brc.1">
    <property type="organism name" value="human"/>
</dbReference>
<dbReference type="HGNC" id="HGNC:3954">
    <property type="gene designation" value="FRG1"/>
</dbReference>
<dbReference type="ExpressionAtlas" id="E9PI42">
    <property type="expression patterns" value="baseline and differential"/>
</dbReference>
<organism evidence="1 2">
    <name type="scientific">Homo sapiens</name>
    <name type="common">Human</name>
    <dbReference type="NCBI Taxonomy" id="9606"/>
    <lineage>
        <taxon>Eukaryota</taxon>
        <taxon>Metazoa</taxon>
        <taxon>Chordata</taxon>
        <taxon>Craniata</taxon>
        <taxon>Vertebrata</taxon>
        <taxon>Euteleostomi</taxon>
        <taxon>Mammalia</taxon>
        <taxon>Eutheria</taxon>
        <taxon>Euarchontoglires</taxon>
        <taxon>Primates</taxon>
        <taxon>Haplorrhini</taxon>
        <taxon>Catarrhini</taxon>
        <taxon>Hominidae</taxon>
        <taxon>Homo</taxon>
    </lineage>
</organism>
<dbReference type="Ensembl" id="ENST00000636553.1">
    <property type="protein sequence ID" value="ENSP00000490222.1"/>
    <property type="gene ID" value="ENSG00000283630.3"/>
</dbReference>
<accession>E9PI42</accession>
<dbReference type="Ensembl" id="ENST00000533157.5">
    <property type="protein sequence ID" value="ENSP00000436535.1"/>
    <property type="gene ID" value="ENSG00000109536.13"/>
</dbReference>
<dbReference type="OrthoDB" id="5539371at2759"/>
<dbReference type="Bgee" id="ENSG00000109536">
    <property type="expression patterns" value="Expressed in calcaneal tendon and 101 other cell types or tissues"/>
</dbReference>
<reference evidence="1" key="2">
    <citation type="journal article" date="2004" name="Nature">
        <title>Finishing the euchromatic sequence of the human genome.</title>
        <authorList>
            <consortium name="International Human Genome Sequencing Consortium"/>
        </authorList>
    </citation>
    <scope>NUCLEOTIDE SEQUENCE [LARGE SCALE GENOMIC DNA]</scope>
</reference>
<evidence type="ECO:0000313" key="2">
    <source>
        <dbReference type="Proteomes" id="UP000005640"/>
    </source>
</evidence>
<evidence type="ECO:0007829" key="4">
    <source>
        <dbReference type="ProteomicsDB" id="E9PI42"/>
    </source>
</evidence>
<dbReference type="Ensembl" id="ENST00000637604.1">
    <property type="protein sequence ID" value="ENSP00000489960.1"/>
    <property type="gene ID" value="ENSG00000283153.2"/>
</dbReference>
<sequence>MAEYSYVKSTKLVLKGTKTKRFARGTYKCRVFPPGLRDKQRF</sequence>
<dbReference type="VEuPathDB" id="HostDB:ENSG00000109536"/>
<dbReference type="AlphaFoldDB" id="E9PI42"/>
<dbReference type="HOGENOM" id="CLU_3260336_0_0_1"/>
<reference evidence="1" key="4">
    <citation type="submission" date="2025-05" db="UniProtKB">
        <authorList>
            <consortium name="Ensembl"/>
        </authorList>
    </citation>
    <scope>IDENTIFICATION</scope>
</reference>
<proteinExistence type="evidence at protein level"/>
<reference evidence="1 2" key="3">
    <citation type="journal article" date="2005" name="Nature">
        <title>Generation and annotation of the DNA sequences of human chromosomes 2 and 4.</title>
        <authorList>
            <person name="Hillier L.W."/>
            <person name="Graves T.A."/>
            <person name="Fulton R.S."/>
            <person name="Fulton L.A."/>
            <person name="Pepin K.H."/>
            <person name="Minx P."/>
            <person name="Wagner-McPherson C."/>
            <person name="Layman D."/>
            <person name="Wylie K."/>
            <person name="Sekhon M."/>
            <person name="Becker M.C."/>
            <person name="Fewell G.A."/>
            <person name="Delehaunty K.D."/>
            <person name="Miner T.L."/>
            <person name="Nash W.E."/>
            <person name="Kremitzki C."/>
            <person name="Oddy L."/>
            <person name="Du H."/>
            <person name="Sun H."/>
            <person name="Bradshaw-Cordum H."/>
            <person name="Ali J."/>
            <person name="Carter J."/>
            <person name="Cordes M."/>
            <person name="Harris A."/>
            <person name="Isak A."/>
            <person name="van Brunt A."/>
            <person name="Nguyen C."/>
            <person name="Du F."/>
            <person name="Courtney L."/>
            <person name="Kalicki J."/>
            <person name="Ozersky P."/>
            <person name="Abbott S."/>
            <person name="Armstrong J."/>
            <person name="Belter E.A."/>
            <person name="Caruso L."/>
            <person name="Cedroni M."/>
            <person name="Cotton M."/>
            <person name="Davidson T."/>
            <person name="Desai A."/>
            <person name="Elliott G."/>
            <person name="Erb T."/>
            <person name="Fronick C."/>
            <person name="Gaige T."/>
            <person name="Haakenson W."/>
            <person name="Haglund K."/>
            <person name="Holmes A."/>
            <person name="Harkins R."/>
            <person name="Kim K."/>
            <person name="Kruchowski S.S."/>
            <person name="Strong C.M."/>
            <person name="Grewal N."/>
            <person name="Goyea E."/>
            <person name="Hou S."/>
            <person name="Levy A."/>
            <person name="Martinka S."/>
            <person name="Mead K."/>
            <person name="McLellan M.D."/>
            <person name="Meyer R."/>
            <person name="Randall-Maher J."/>
            <person name="Tomlinson C."/>
            <person name="Dauphin-Kohlberg S."/>
            <person name="Kozlowicz-Reilly A."/>
            <person name="Shah N."/>
            <person name="Swearengen-Shahid S."/>
            <person name="Snider J."/>
            <person name="Strong J.T."/>
            <person name="Thompson J."/>
            <person name="Yoakum M."/>
            <person name="Leonard S."/>
            <person name="Pearman C."/>
            <person name="Trani L."/>
            <person name="Radionenko M."/>
            <person name="Waligorski J.E."/>
            <person name="Wang C."/>
            <person name="Rock S.M."/>
            <person name="Tin-Wollam A.M."/>
            <person name="Maupin R."/>
            <person name="Latreille P."/>
            <person name="Wendl M.C."/>
            <person name="Yang S.P."/>
            <person name="Pohl C."/>
            <person name="Wallis J.W."/>
            <person name="Spieth J."/>
            <person name="Bieri T.A."/>
            <person name="Berkowicz N."/>
            <person name="Nelson J.O."/>
            <person name="Osborne J."/>
            <person name="Ding L."/>
            <person name="Meyer R."/>
            <person name="Sabo A."/>
            <person name="Shotland Y."/>
            <person name="Sinha P."/>
            <person name="Wohldmann P.E."/>
            <person name="Cook L.L."/>
            <person name="Hickenbotham M.T."/>
            <person name="Eldred J."/>
            <person name="Williams D."/>
            <person name="Jones T.A."/>
            <person name="She X."/>
            <person name="Ciccarelli F.D."/>
            <person name="Izaurralde E."/>
            <person name="Taylor J."/>
            <person name="Schmutz J."/>
            <person name="Myers R.M."/>
            <person name="Cox D.R."/>
            <person name="Huang X."/>
            <person name="McPherson J.D."/>
            <person name="Mardis E.R."/>
            <person name="Clifton S.W."/>
            <person name="Warren W.C."/>
            <person name="Chinwalla A.T."/>
            <person name="Eddy S.R."/>
            <person name="Marra M.A."/>
            <person name="Ovcharenko I."/>
            <person name="Furey T.S."/>
            <person name="Miller W."/>
            <person name="Eichler E.E."/>
            <person name="Bork P."/>
            <person name="Suyama M."/>
            <person name="Torrents D."/>
            <person name="Waterston R.H."/>
            <person name="Wilson R.K."/>
        </authorList>
    </citation>
    <scope>NUCLEOTIDE SEQUENCE [LARGE SCALE GENOMIC DNA]</scope>
</reference>
<dbReference type="Ensembl" id="ENST00000625559.2">
    <property type="protein sequence ID" value="ENSP00000486096.1"/>
    <property type="gene ID" value="ENSG00000275145.3"/>
</dbReference>
<keyword evidence="2" id="KW-1185">Reference proteome</keyword>
<gene>
    <name evidence="1" type="primary">FRG1</name>
</gene>
<keyword evidence="3 4" id="KW-1267">Proteomics identification</keyword>
<dbReference type="EMBL" id="AF146191">
    <property type="status" value="NOT_ANNOTATED_CDS"/>
    <property type="molecule type" value="Genomic_DNA"/>
</dbReference>
<dbReference type="GeneTree" id="ENSGT00390000004552"/>
<dbReference type="OpenTargets" id="ENSG00000109536"/>
<evidence type="ECO:0007829" key="3">
    <source>
        <dbReference type="PeptideAtlas" id="E9PI42"/>
    </source>
</evidence>
<reference evidence="1" key="1">
    <citation type="journal article" date="2001" name="Nature">
        <title>Initial sequencing and analysis of the human genome.</title>
        <authorList>
            <consortium name="International Human Genome Sequencing Consortium"/>
            <person name="Lander E.S."/>
            <person name="Linton L.M."/>
            <person name="Birren B."/>
            <person name="Nusbaum C."/>
            <person name="Zody M.C."/>
            <person name="Baldwin J."/>
            <person name="Devon K."/>
            <person name="Dewar K."/>
            <person name="Doyle M."/>
            <person name="FitzHugh W."/>
            <person name="Funke R."/>
            <person name="Gage D."/>
            <person name="Harris K."/>
            <person name="Heaford A."/>
            <person name="Howland J."/>
            <person name="Kann L."/>
            <person name="Lehoczky J."/>
            <person name="LeVine R."/>
            <person name="McEwan P."/>
            <person name="McKernan K."/>
            <person name="Meldrim J."/>
            <person name="Mesirov J.P."/>
            <person name="Miranda C."/>
            <person name="Morris W."/>
            <person name="Naylor J."/>
            <person name="Raymond C."/>
            <person name="Rosetti M."/>
            <person name="Santos R."/>
            <person name="Sheridan A."/>
            <person name="Sougnez C."/>
            <person name="Stange-Thomann N."/>
            <person name="Stojanovic N."/>
            <person name="Subramanian A."/>
            <person name="Wyman D."/>
            <person name="Rogers J."/>
            <person name="Sulston J."/>
            <person name="Ainscough R."/>
            <person name="Beck S."/>
            <person name="Bentley D."/>
            <person name="Burton J."/>
            <person name="Clee C."/>
            <person name="Carter N."/>
            <person name="Coulson A."/>
            <person name="Deadman R."/>
            <person name="Deloukas P."/>
            <person name="Dunham A."/>
            <person name="Dunham I."/>
            <person name="Durbin R."/>
            <person name="French L."/>
            <person name="Grafham D."/>
            <person name="Gregory S."/>
            <person name="Hubbard T."/>
            <person name="Humphray S."/>
            <person name="Hunt A."/>
            <person name="Jones M."/>
            <person name="Lloyd C."/>
            <person name="McMurray A."/>
            <person name="Matthews L."/>
            <person name="Mercer S."/>
            <person name="Milne S."/>
            <person name="Mullikin J.C."/>
            <person name="Mungall A."/>
            <person name="Plumb R."/>
            <person name="Ross M."/>
            <person name="Shownkeen R."/>
            <person name="Sims S."/>
            <person name="Waterston R.H."/>
            <person name="Wilson R.K."/>
            <person name="Hillier L.W."/>
            <person name="McPherson J.D."/>
            <person name="Marra M.A."/>
            <person name="Mardis E.R."/>
            <person name="Fulton L.A."/>
            <person name="Chinwalla A.T."/>
            <person name="Pepin K.H."/>
            <person name="Gish W.R."/>
            <person name="Chissoe S.L."/>
            <person name="Wendl M.C."/>
            <person name="Delehaunty K.D."/>
            <person name="Miner T.L."/>
            <person name="Delehaunty A."/>
            <person name="Kramer J.B."/>
            <person name="Cook L.L."/>
            <person name="Fulton R.S."/>
            <person name="Johnson D.L."/>
            <person name="Minx P.J."/>
            <person name="Clifton S.W."/>
            <person name="Hawkins T."/>
            <person name="Branscomb E."/>
            <person name="Predki P."/>
            <person name="Richardson P."/>
            <person name="Wenning S."/>
            <person name="Slezak T."/>
            <person name="Doggett N."/>
            <person name="Cheng J.F."/>
            <person name="Olsen A."/>
            <person name="Lucas S."/>
            <person name="Elkin C."/>
            <person name="Uberbacher E."/>
            <person name="Frazier M."/>
            <person name="Gibbs R.A."/>
            <person name="Muzny D.M."/>
            <person name="Scherer S.E."/>
            <person name="Bouck J.B."/>
            <person name="Sodergren E.J."/>
            <person name="Worley K.C."/>
            <person name="Rives C.M."/>
            <person name="Gorrell J.H."/>
            <person name="Metzker M.L."/>
            <person name="Naylor S.L."/>
            <person name="Kucherlapati R.S."/>
            <person name="Nelson D.L."/>
            <person name="Weinstock G.M."/>
            <person name="Sakaki Y."/>
            <person name="Fujiyama A."/>
            <person name="Hattori M."/>
            <person name="Yada T."/>
            <person name="Toyoda A."/>
            <person name="Itoh T."/>
            <person name="Kawagoe C."/>
            <person name="Watanabe H."/>
            <person name="Totoki Y."/>
            <person name="Taylor T."/>
            <person name="Weissenbach J."/>
            <person name="Heilig R."/>
            <person name="Saurin W."/>
            <person name="Artiguenave F."/>
            <person name="Brottier P."/>
            <person name="Bruls T."/>
            <person name="Pelletier E."/>
            <person name="Robert C."/>
            <person name="Wincker P."/>
            <person name="Smith D.R."/>
            <person name="Doucette-Stamm L."/>
            <person name="Rubenfield M."/>
            <person name="Weinstock K."/>
            <person name="Lee H.M."/>
            <person name="Dubois J."/>
            <person name="Rosenthal A."/>
            <person name="Platzer M."/>
            <person name="Nyakatura G."/>
            <person name="Taudien S."/>
            <person name="Rump A."/>
            <person name="Yang H."/>
            <person name="Yu J."/>
            <person name="Wang J."/>
            <person name="Huang G."/>
            <person name="Gu J."/>
            <person name="Hood L."/>
            <person name="Rowen L."/>
            <person name="Madan A."/>
            <person name="Qin S."/>
            <person name="Davis R.W."/>
            <person name="Federspiel N.A."/>
            <person name="Abola A.P."/>
            <person name="Proctor M.J."/>
            <person name="Myers R.M."/>
            <person name="Schmutz J."/>
            <person name="Dickson M."/>
            <person name="Grimwood J."/>
            <person name="Cox D.R."/>
            <person name="Olson M.V."/>
            <person name="Kaul R."/>
            <person name="Raymond C."/>
            <person name="Shimizu N."/>
            <person name="Kawasaki K."/>
            <person name="Minoshima S."/>
            <person name="Evans G.A."/>
            <person name="Athanasiou M."/>
            <person name="Schultz R."/>
            <person name="Roe B.A."/>
            <person name="Chen F."/>
            <person name="Pan H."/>
            <person name="Ramser J."/>
            <person name="Lehrach H."/>
            <person name="Reinhardt R."/>
            <person name="McCombie W.R."/>
            <person name="de la Bastide M."/>
            <person name="Dedhia N."/>
            <person name="Blocker H."/>
            <person name="Hornischer K."/>
            <person name="Nordsiek G."/>
            <person name="Agarwala R."/>
            <person name="Aravind L."/>
            <person name="Bailey J.A."/>
            <person name="Bateman A."/>
            <person name="Batzoglou S."/>
            <person name="Birney E."/>
            <person name="Bork P."/>
            <person name="Brown D.G."/>
            <person name="Burge C.B."/>
            <person name="Cerutti L."/>
            <person name="Chen H.C."/>
            <person name="Church D."/>
            <person name="Clamp M."/>
            <person name="Copley R.R."/>
            <person name="Doerks T."/>
            <person name="Eddy S.R."/>
            <person name="Eichler E.E."/>
            <person name="Furey T.S."/>
            <person name="Galagan J."/>
            <person name="Gilbert J.G."/>
            <person name="Harmon C."/>
            <person name="Hayashizaki Y."/>
            <person name="Haussler D."/>
            <person name="Hermjakob H."/>
            <person name="Hokamp K."/>
            <person name="Jang W."/>
            <person name="Johnson L.S."/>
            <person name="Jones T.A."/>
            <person name="Kasif S."/>
            <person name="Kaspryzk A."/>
            <person name="Kennedy S."/>
            <person name="Kent W.J."/>
            <person name="Kitts P."/>
            <person name="Koonin E.V."/>
            <person name="Korf I."/>
            <person name="Kulp D."/>
            <person name="Lancet D."/>
            <person name="Lowe T.M."/>
            <person name="McLysaght A."/>
            <person name="Mikkelsen T."/>
            <person name="Moran J.V."/>
            <person name="Mulder N."/>
            <person name="Pollara V.J."/>
            <person name="Ponting C.P."/>
            <person name="Schuler G."/>
            <person name="Schultz J."/>
            <person name="Slater G."/>
            <person name="Smit A.F."/>
            <person name="Stupka E."/>
            <person name="Szustakowski J."/>
            <person name="Thierry-Mieg D."/>
            <person name="Thierry-Mieg J."/>
            <person name="Wagner L."/>
            <person name="Wallis J."/>
            <person name="Wheeler R."/>
            <person name="Williams A."/>
            <person name="Wolf Y.I."/>
            <person name="Wolfe K.H."/>
            <person name="Yang S.P."/>
            <person name="Yeh R.F."/>
            <person name="Collins F."/>
            <person name="Guyer M.S."/>
            <person name="Peterson J."/>
            <person name="Felsenfeld A."/>
            <person name="Wetterstrand K.A."/>
            <person name="Patrinos A."/>
            <person name="Morgan M.J."/>
            <person name="de Jong P."/>
            <person name="Catanese J.J."/>
            <person name="Osoegawa K."/>
            <person name="Shizuya H."/>
            <person name="Choi S."/>
            <person name="Chen Y.J."/>
        </authorList>
    </citation>
    <scope>NUCLEOTIDE SEQUENCE [LARGE SCALE GENOMIC DNA]</scope>
</reference>
<evidence type="ECO:0000313" key="1">
    <source>
        <dbReference type="Ensembl" id="ENSP00000436535.1"/>
    </source>
</evidence>
<dbReference type="Proteomes" id="UP000005640">
    <property type="component" value="Chromosome 4"/>
</dbReference>
<protein>
    <submittedName>
        <fullName evidence="1">FSHD region gene 1</fullName>
    </submittedName>
</protein>
<dbReference type="ChiTaRS" id="FRG1">
    <property type="organism name" value="human"/>
</dbReference>